<organism evidence="1">
    <name type="scientific">marine metagenome</name>
    <dbReference type="NCBI Taxonomy" id="408172"/>
    <lineage>
        <taxon>unclassified sequences</taxon>
        <taxon>metagenomes</taxon>
        <taxon>ecological metagenomes</taxon>
    </lineage>
</organism>
<sequence>MKAVLTRVSQANTGQLEGLIRRKYPDHVSF</sequence>
<name>A0A382SA00_9ZZZZ</name>
<protein>
    <submittedName>
        <fullName evidence="1">Uncharacterized protein</fullName>
    </submittedName>
</protein>
<dbReference type="EMBL" id="UINC01127550">
    <property type="protein sequence ID" value="SVD06740.1"/>
    <property type="molecule type" value="Genomic_DNA"/>
</dbReference>
<accession>A0A382SA00</accession>
<dbReference type="AlphaFoldDB" id="A0A382SA00"/>
<evidence type="ECO:0000313" key="1">
    <source>
        <dbReference type="EMBL" id="SVD06740.1"/>
    </source>
</evidence>
<proteinExistence type="predicted"/>
<reference evidence="1" key="1">
    <citation type="submission" date="2018-05" db="EMBL/GenBank/DDBJ databases">
        <authorList>
            <person name="Lanie J.A."/>
            <person name="Ng W.-L."/>
            <person name="Kazmierczak K.M."/>
            <person name="Andrzejewski T.M."/>
            <person name="Davidsen T.M."/>
            <person name="Wayne K.J."/>
            <person name="Tettelin H."/>
            <person name="Glass J.I."/>
            <person name="Rusch D."/>
            <person name="Podicherti R."/>
            <person name="Tsui H.-C.T."/>
            <person name="Winkler M.E."/>
        </authorList>
    </citation>
    <scope>NUCLEOTIDE SEQUENCE</scope>
</reference>
<gene>
    <name evidence="1" type="ORF">METZ01_LOCUS359594</name>
</gene>